<dbReference type="Pfam" id="PF00665">
    <property type="entry name" value="rve"/>
    <property type="match status" value="1"/>
</dbReference>
<dbReference type="InterPro" id="IPR025948">
    <property type="entry name" value="HTH-like_dom"/>
</dbReference>
<proteinExistence type="predicted"/>
<feature type="domain" description="Integrase catalytic" evidence="2">
    <location>
        <begin position="111"/>
        <end position="290"/>
    </location>
</feature>
<dbReference type="GO" id="GO:0003676">
    <property type="term" value="F:nucleic acid binding"/>
    <property type="evidence" value="ECO:0007669"/>
    <property type="project" value="InterPro"/>
</dbReference>
<sequence>MSQAFSISARRRYGRGRVCTAWRVSRATLHRHLKCANTPQPPRRRSGPQGAMSDGDLAGRIRALLEGSPFHGEGYRKVWARLRHQGVRTSPKRVLRIMREQNLLAHQRSSSARGPRAHDGRITTDRVDEMWGTDMTSVATGQGQAAVFIAIDHCSAECVGIHASASATRFEALEPIRQGVRASFGAFAGNIASGLKIRHDHGSQYMSRDFQNEIRFLGADSSPAFVRAPEGNGCAERFIRTLKENLLWVRWFETIEDLRKALLQFQRTYNEQWIIERHGHRPPAAIRQEQSMNIRQAA</sequence>
<evidence type="ECO:0000313" key="3">
    <source>
        <dbReference type="EMBL" id="SMD15722.1"/>
    </source>
</evidence>
<dbReference type="STRING" id="937218.SAMN06297251_1512"/>
<dbReference type="Gene3D" id="3.30.420.10">
    <property type="entry name" value="Ribonuclease H-like superfamily/Ribonuclease H"/>
    <property type="match status" value="1"/>
</dbReference>
<feature type="region of interest" description="Disordered" evidence="1">
    <location>
        <begin position="35"/>
        <end position="55"/>
    </location>
</feature>
<gene>
    <name evidence="3" type="ORF">SAMN06297251_1512</name>
</gene>
<accession>A0A1W2F1M2</accession>
<dbReference type="PANTHER" id="PTHR46889:SF4">
    <property type="entry name" value="TRANSPOSASE INSO FOR INSERTION SEQUENCE ELEMENT IS911B-RELATED"/>
    <property type="match status" value="1"/>
</dbReference>
<dbReference type="InterPro" id="IPR001584">
    <property type="entry name" value="Integrase_cat-core"/>
</dbReference>
<protein>
    <submittedName>
        <fullName evidence="3">Transposase InsO and inactivated derivatives</fullName>
    </submittedName>
</protein>
<dbReference type="GO" id="GO:0015074">
    <property type="term" value="P:DNA integration"/>
    <property type="evidence" value="ECO:0007669"/>
    <property type="project" value="InterPro"/>
</dbReference>
<dbReference type="Pfam" id="PF13276">
    <property type="entry name" value="HTH_21"/>
    <property type="match status" value="1"/>
</dbReference>
<dbReference type="AlphaFoldDB" id="A0A1W2F1M2"/>
<dbReference type="EMBL" id="FWXR01000051">
    <property type="protein sequence ID" value="SMD15722.1"/>
    <property type="molecule type" value="Genomic_DNA"/>
</dbReference>
<dbReference type="PROSITE" id="PS50994">
    <property type="entry name" value="INTEGRASE"/>
    <property type="match status" value="1"/>
</dbReference>
<dbReference type="SUPFAM" id="SSF53098">
    <property type="entry name" value="Ribonuclease H-like"/>
    <property type="match status" value="1"/>
</dbReference>
<evidence type="ECO:0000256" key="1">
    <source>
        <dbReference type="SAM" id="MobiDB-lite"/>
    </source>
</evidence>
<dbReference type="PANTHER" id="PTHR46889">
    <property type="entry name" value="TRANSPOSASE INSF FOR INSERTION SEQUENCE IS3B-RELATED"/>
    <property type="match status" value="1"/>
</dbReference>
<evidence type="ECO:0000313" key="4">
    <source>
        <dbReference type="Proteomes" id="UP000192656"/>
    </source>
</evidence>
<dbReference type="InterPro" id="IPR036397">
    <property type="entry name" value="RNaseH_sf"/>
</dbReference>
<dbReference type="Pfam" id="PF13683">
    <property type="entry name" value="rve_3"/>
    <property type="match status" value="1"/>
</dbReference>
<dbReference type="InterPro" id="IPR012337">
    <property type="entry name" value="RNaseH-like_sf"/>
</dbReference>
<evidence type="ECO:0000259" key="2">
    <source>
        <dbReference type="PROSITE" id="PS50994"/>
    </source>
</evidence>
<dbReference type="InterPro" id="IPR050900">
    <property type="entry name" value="Transposase_IS3/IS150/IS904"/>
</dbReference>
<keyword evidence="4" id="KW-1185">Reference proteome</keyword>
<name>A0A1W2F1M2_9HYPH</name>
<dbReference type="Proteomes" id="UP000192656">
    <property type="component" value="Unassembled WGS sequence"/>
</dbReference>
<organism evidence="3 4">
    <name type="scientific">Fulvimarina manganoxydans</name>
    <dbReference type="NCBI Taxonomy" id="937218"/>
    <lineage>
        <taxon>Bacteria</taxon>
        <taxon>Pseudomonadati</taxon>
        <taxon>Pseudomonadota</taxon>
        <taxon>Alphaproteobacteria</taxon>
        <taxon>Hyphomicrobiales</taxon>
        <taxon>Aurantimonadaceae</taxon>
        <taxon>Fulvimarina</taxon>
    </lineage>
</organism>
<reference evidence="3 4" key="1">
    <citation type="submission" date="2017-04" db="EMBL/GenBank/DDBJ databases">
        <authorList>
            <person name="Afonso C.L."/>
            <person name="Miller P.J."/>
            <person name="Scott M.A."/>
            <person name="Spackman E."/>
            <person name="Goraichik I."/>
            <person name="Dimitrov K.M."/>
            <person name="Suarez D.L."/>
            <person name="Swayne D.E."/>
        </authorList>
    </citation>
    <scope>NUCLEOTIDE SEQUENCE [LARGE SCALE GENOMIC DNA]</scope>
    <source>
        <strain evidence="3 4">CGMCC 1.10972</strain>
    </source>
</reference>